<name>A0A8J2IZH7_FUSEQ</name>
<feature type="domain" description="Nephrocystin 3-like N-terminal" evidence="4">
    <location>
        <begin position="55"/>
        <end position="213"/>
    </location>
</feature>
<proteinExistence type="predicted"/>
<evidence type="ECO:0000313" key="6">
    <source>
        <dbReference type="Proteomes" id="UP000693738"/>
    </source>
</evidence>
<protein>
    <recommendedName>
        <fullName evidence="7">NACHT domain-containing protein</fullName>
    </recommendedName>
</protein>
<evidence type="ECO:0000259" key="4">
    <source>
        <dbReference type="Pfam" id="PF24883"/>
    </source>
</evidence>
<feature type="repeat" description="ANK" evidence="2">
    <location>
        <begin position="1597"/>
        <end position="1639"/>
    </location>
</feature>
<feature type="repeat" description="ANK" evidence="2">
    <location>
        <begin position="1156"/>
        <end position="1187"/>
    </location>
</feature>
<evidence type="ECO:0000313" key="5">
    <source>
        <dbReference type="EMBL" id="CAG7566385.1"/>
    </source>
</evidence>
<reference evidence="5" key="1">
    <citation type="submission" date="2021-05" db="EMBL/GenBank/DDBJ databases">
        <authorList>
            <person name="Khan N."/>
        </authorList>
    </citation>
    <scope>NUCLEOTIDE SEQUENCE</scope>
</reference>
<dbReference type="PANTHER" id="PTHR24198:SF165">
    <property type="entry name" value="ANKYRIN REPEAT-CONTAINING PROTEIN-RELATED"/>
    <property type="match status" value="1"/>
</dbReference>
<dbReference type="SMART" id="SM00248">
    <property type="entry name" value="ANK"/>
    <property type="match status" value="24"/>
</dbReference>
<dbReference type="PANTHER" id="PTHR24198">
    <property type="entry name" value="ANKYRIN REPEAT AND PROTEIN KINASE DOMAIN-CONTAINING PROTEIN"/>
    <property type="match status" value="1"/>
</dbReference>
<feature type="domain" description="GPI inositol-deacylase winged helix" evidence="3">
    <location>
        <begin position="335"/>
        <end position="404"/>
    </location>
</feature>
<evidence type="ECO:0000256" key="2">
    <source>
        <dbReference type="PROSITE-ProRule" id="PRU00023"/>
    </source>
</evidence>
<dbReference type="Pfam" id="PF12796">
    <property type="entry name" value="Ank_2"/>
    <property type="match status" value="4"/>
</dbReference>
<dbReference type="InterPro" id="IPR056884">
    <property type="entry name" value="NPHP3-like_N"/>
</dbReference>
<feature type="repeat" description="ANK" evidence="2">
    <location>
        <begin position="612"/>
        <end position="644"/>
    </location>
</feature>
<dbReference type="Pfam" id="PF13637">
    <property type="entry name" value="Ank_4"/>
    <property type="match status" value="1"/>
</dbReference>
<dbReference type="PROSITE" id="PS50088">
    <property type="entry name" value="ANK_REPEAT"/>
    <property type="match status" value="9"/>
</dbReference>
<feature type="repeat" description="ANK" evidence="2">
    <location>
        <begin position="579"/>
        <end position="611"/>
    </location>
</feature>
<gene>
    <name evidence="5" type="ORF">FEQUK3_LOCUS12094</name>
</gene>
<organism evidence="5 6">
    <name type="scientific">Fusarium equiseti</name>
    <name type="common">Fusarium scirpi</name>
    <dbReference type="NCBI Taxonomy" id="61235"/>
    <lineage>
        <taxon>Eukaryota</taxon>
        <taxon>Fungi</taxon>
        <taxon>Dikarya</taxon>
        <taxon>Ascomycota</taxon>
        <taxon>Pezizomycotina</taxon>
        <taxon>Sordariomycetes</taxon>
        <taxon>Hypocreomycetidae</taxon>
        <taxon>Hypocreales</taxon>
        <taxon>Nectriaceae</taxon>
        <taxon>Fusarium</taxon>
        <taxon>Fusarium incarnatum-equiseti species complex</taxon>
    </lineage>
</organism>
<dbReference type="Pfam" id="PF24883">
    <property type="entry name" value="NPHP3_N"/>
    <property type="match status" value="1"/>
</dbReference>
<dbReference type="Proteomes" id="UP000693738">
    <property type="component" value="Unassembled WGS sequence"/>
</dbReference>
<feature type="repeat" description="ANK" evidence="2">
    <location>
        <begin position="1885"/>
        <end position="1917"/>
    </location>
</feature>
<evidence type="ECO:0000259" key="3">
    <source>
        <dbReference type="Pfam" id="PF22939"/>
    </source>
</evidence>
<dbReference type="InterPro" id="IPR002110">
    <property type="entry name" value="Ankyrin_rpt"/>
</dbReference>
<sequence>MPKSANTADEYDFVDHEDTALSPEVVAQLREWLQPTDYLAESGEYRRHLLSQAPGTGLWICKTEEYRKWHDSPDHGSLWIKGVPGAGKSVMAASLIQHLKVTENCPVLFFFFRNIVAANFSPRALIQDWLAQLLPYSPKLQFALQPRLGTSLEETSDNNLIDLFLDGVSCVPKLYCVGDALDEMSSDNKHFLEKLNSLATHRPRSLKLLMTSRPKQYLQSTLRDSSIVHVSLQQRLVDADILAYLNHRFDISLQSGNHRRWKQDLIDMMAKKSEGLFLYAKLTMDQVEESLQSEKPMDLAALEASLPVGLEQTYTSILAKQRREAGITTDVQLLVLEAVTHASRPLRLNELASLLECLYPDLAESKTFKPLIAASCGSLIEILEDETLQVIHHSFTEFLRGDTRSVPEMGELGFPIIDSLQAHRKMTINCLQYLQSGTMLLENERSGTVALDPTITFKPPKHTVDPFDRTEEGQEDPFDYRDARLQHAFLGYAVENWSHHASFYDAADDYFFLAITSFLNPQSISFLRWLVCQWGATSKEKGSTVGIPTSLHLAAFAGLSEFAAKLLQQKASVSALDAQERTPLHWASENGHVKVVALLLQYGADPDAEDGRGVKPLHLATLRSRPEIVRLLLRAGVDPATAKMKEDHLGCYRCGYKRTKGECALKYAGQTGHVDTVLALAPFCDQPKLEKMLCLLCEKGRSDAISALLNNSPVSPDAMHRETTALYLACMSTSSKCVEVLINRGADTRKLSKWYPEEYNERPHSLVAKAPIHELAHQWEESNDTECQDILKLLLKAGADIDQPNSQGNTALLEMAGFRRSFWDPPEKFCPAVKALIEAGANVKVADNTPSEDLEANGQDCASSVLHRVARNSRDLEVIRILVDKGCDLNDRNGQGETILLSTLNWRRRNYRIESEERTRSIVEYLLENGADLSCQDREGNSSLSYALSLGPWIFKLLFSQCQDIKMKKESWFSLSSLMSRWTDKFKQGLEMFLAEGFDLETKDKRGRTLYLQCCEKGSWERLEILRDHGAKVNVKDNDGNNALLLYCVTSSYRWEELKELVANGISPFEINNNGDNILHLIARWYGGKKDCAEFVRWLVDQGVPVNAANNQGSTPLHLYQEQKPREVSKDEKECYHFIEMLSSGSVVDLEILDNDGFSPLHIAATRSEVELAQLIDRGVDVNLRTSDSQNALHMACRARRSNIVAYLLKQGIDIDQQDNDGGTPLFYACSSGEVETVDRLLKYGASPHFVAIDRSTVLHACADVASEQCMWNIKGRRSEWLRAPSPDKLRPGDSCEGAEKGPWFWTGSEWKLPHVAIRRQFSPALTRIVESLIDAGVDVGQINSEGSTALDIALSTGYTDFVKVFYRSAELLEKATGYLDNSGLAPEAIEKTRRRIRVRMELMMPSPRLESLRQDDAAFQALLENPRTALGLLSIDETATLINEAFQAAPASELVYSLVPRLMQSSLSQNIDYLAVIEKIPSLVGYYSKPEGVRNRFEAARSERDFAGKTVMNALGVACSSKRSNLLTVRTLVEEFKVDVNVRFACRAVDDYQPNFERAEGGTALHVLASAGHFWQLEALEYLLDHGADVNAVDREGETPLHIASMGLQPSTKPDGLWGLHAVRILLDRGADINILNNEGMSALHKASSAPRITQELLSRGADVSIGVKSPLFLCIRDQSLETLEILLQHGLSPDVVDEKRQSRDVDMGPTKPRKLYPLFCTAFSEPDRNGWDNWLPDTLPLLAYLIKSGADIYLPLNKDETLIHFLFEHPQHEVLEVLVQEPCASRINFDRRDQQGRTVLMAACDWKRELPDHRRKSRQAPKIYKTGPPLEILSLGADATLVDPSGKAALHHLLSNPGFPDVVLLDFINRAEVAPTLLQKDGQGYSPLHHALGTLRPAVCEALLAKGADLLESDPQGRTALHYIASQCLLQERGMSPFGRYSHELPDDFFDGCVSLWQKCLSQGGSINAVDDAGETPLHAYLSILDPQREQEKTNWHVEHYNSFFPENSDVDVFAVNKAGETMLHKIAARPVSRYLLDGHDKALFLMMMDKGLDPLKEDTKGRSALDVASACEKDDIVGLLGRK</sequence>
<accession>A0A8J2IZH7</accession>
<dbReference type="EMBL" id="CAJSTJ010000206">
    <property type="protein sequence ID" value="CAG7566385.1"/>
    <property type="molecule type" value="Genomic_DNA"/>
</dbReference>
<comment type="caution">
    <text evidence="5">The sequence shown here is derived from an EMBL/GenBank/DDBJ whole genome shotgun (WGS) entry which is preliminary data.</text>
</comment>
<feature type="repeat" description="ANK" evidence="2">
    <location>
        <begin position="1561"/>
        <end position="1596"/>
    </location>
</feature>
<feature type="repeat" description="ANK" evidence="2">
    <location>
        <begin position="721"/>
        <end position="753"/>
    </location>
</feature>
<evidence type="ECO:0000256" key="1">
    <source>
        <dbReference type="ARBA" id="ARBA00022737"/>
    </source>
</evidence>
<feature type="repeat" description="ANK" evidence="2">
    <location>
        <begin position="1221"/>
        <end position="1247"/>
    </location>
</feature>
<dbReference type="InterPro" id="IPR054471">
    <property type="entry name" value="GPIID_WHD"/>
</dbReference>
<keyword evidence="1" id="KW-0677">Repeat</keyword>
<dbReference type="PROSITE" id="PS50297">
    <property type="entry name" value="ANK_REP_REGION"/>
    <property type="match status" value="8"/>
</dbReference>
<keyword evidence="2" id="KW-0040">ANK repeat</keyword>
<feature type="repeat" description="ANK" evidence="2">
    <location>
        <begin position="1188"/>
        <end position="1220"/>
    </location>
</feature>
<evidence type="ECO:0008006" key="7">
    <source>
        <dbReference type="Google" id="ProtNLM"/>
    </source>
</evidence>
<dbReference type="Pfam" id="PF22939">
    <property type="entry name" value="WHD_GPIID"/>
    <property type="match status" value="1"/>
</dbReference>